<dbReference type="EMBL" id="MU267619">
    <property type="protein sequence ID" value="KAH7914097.1"/>
    <property type="molecule type" value="Genomic_DNA"/>
</dbReference>
<protein>
    <submittedName>
        <fullName evidence="1">Uncharacterized protein</fullName>
    </submittedName>
</protein>
<proteinExistence type="predicted"/>
<keyword evidence="2" id="KW-1185">Reference proteome</keyword>
<comment type="caution">
    <text evidence="1">The sequence shown here is derived from an EMBL/GenBank/DDBJ whole genome shotgun (WGS) entry which is preliminary data.</text>
</comment>
<gene>
    <name evidence="1" type="ORF">BJ138DRAFT_1144613</name>
</gene>
<evidence type="ECO:0000313" key="2">
    <source>
        <dbReference type="Proteomes" id="UP000790377"/>
    </source>
</evidence>
<name>A0ACB8ALH1_9AGAM</name>
<sequence>MATITIAGGTLVKLSTFYGAMYWGFVLSTSLVGISLVQVYMYYMRYNNDRWQMKALVVSLLILDPATSILMAETIYYYFVVNFGVPQALASVPISWVLETGLTVLLTSIVQVYFAIKIYMIHRQSAAVPGGILIPLAIFVLAIAAFAAGTVTTVLSGVYSIMGFAEIPFQIAVITEETFAAAADVITMTTLCYVLAPPRTGVATGRSSRLKFIFLYLVNRGILVTLIQIGMLAGYLVARTQLYWMPFHLCKSKLYTNTLLAMLNSQAREVRRFGEATRSLAPWGIPVINISMKEEGGIGFPSVSTAEADHDAEKSAHPAEEVVEIPEYPPSTSRRLSAGPS</sequence>
<organism evidence="1 2">
    <name type="scientific">Hygrophoropsis aurantiaca</name>
    <dbReference type="NCBI Taxonomy" id="72124"/>
    <lineage>
        <taxon>Eukaryota</taxon>
        <taxon>Fungi</taxon>
        <taxon>Dikarya</taxon>
        <taxon>Basidiomycota</taxon>
        <taxon>Agaricomycotina</taxon>
        <taxon>Agaricomycetes</taxon>
        <taxon>Agaricomycetidae</taxon>
        <taxon>Boletales</taxon>
        <taxon>Coniophorineae</taxon>
        <taxon>Hygrophoropsidaceae</taxon>
        <taxon>Hygrophoropsis</taxon>
    </lineage>
</organism>
<dbReference type="Proteomes" id="UP000790377">
    <property type="component" value="Unassembled WGS sequence"/>
</dbReference>
<evidence type="ECO:0000313" key="1">
    <source>
        <dbReference type="EMBL" id="KAH7914097.1"/>
    </source>
</evidence>
<reference evidence="1" key="1">
    <citation type="journal article" date="2021" name="New Phytol.">
        <title>Evolutionary innovations through gain and loss of genes in the ectomycorrhizal Boletales.</title>
        <authorList>
            <person name="Wu G."/>
            <person name="Miyauchi S."/>
            <person name="Morin E."/>
            <person name="Kuo A."/>
            <person name="Drula E."/>
            <person name="Varga T."/>
            <person name="Kohler A."/>
            <person name="Feng B."/>
            <person name="Cao Y."/>
            <person name="Lipzen A."/>
            <person name="Daum C."/>
            <person name="Hundley H."/>
            <person name="Pangilinan J."/>
            <person name="Johnson J."/>
            <person name="Barry K."/>
            <person name="LaButti K."/>
            <person name="Ng V."/>
            <person name="Ahrendt S."/>
            <person name="Min B."/>
            <person name="Choi I.G."/>
            <person name="Park H."/>
            <person name="Plett J.M."/>
            <person name="Magnuson J."/>
            <person name="Spatafora J.W."/>
            <person name="Nagy L.G."/>
            <person name="Henrissat B."/>
            <person name="Grigoriev I.V."/>
            <person name="Yang Z.L."/>
            <person name="Xu J."/>
            <person name="Martin F.M."/>
        </authorList>
    </citation>
    <scope>NUCLEOTIDE SEQUENCE</scope>
    <source>
        <strain evidence="1">ATCC 28755</strain>
    </source>
</reference>
<accession>A0ACB8ALH1</accession>